<accession>A0A1H1NVR4</accession>
<sequence>MAGNSNSGRPPKPAVVHMLRGNPSKKNAAALEAEVRQTQLEAEAPAMPDWLDADAQVEWDRVVPDLLKLGLISGLDRQALAQYCEAVSDYRRWTLKIRELNESLVSPDRGDVQTYKTGAKDLSIWRKLRNDAERRADAAGAKFGFSPMARRALRAVVAPQGELFPNEQKQIVDKYF</sequence>
<reference evidence="2" key="1">
    <citation type="submission" date="2016-10" db="EMBL/GenBank/DDBJ databases">
        <authorList>
            <person name="Varghese N."/>
            <person name="Submissions S."/>
        </authorList>
    </citation>
    <scope>NUCLEOTIDE SEQUENCE [LARGE SCALE GENOMIC DNA]</scope>
    <source>
        <strain evidence="2">2SM5</strain>
    </source>
</reference>
<organism evidence="1 2">
    <name type="scientific">Halopseudomonas litoralis</name>
    <dbReference type="NCBI Taxonomy" id="797277"/>
    <lineage>
        <taxon>Bacteria</taxon>
        <taxon>Pseudomonadati</taxon>
        <taxon>Pseudomonadota</taxon>
        <taxon>Gammaproteobacteria</taxon>
        <taxon>Pseudomonadales</taxon>
        <taxon>Pseudomonadaceae</taxon>
        <taxon>Halopseudomonas</taxon>
    </lineage>
</organism>
<dbReference type="NCBIfam" id="TIGR01558">
    <property type="entry name" value="sm_term_P27"/>
    <property type="match status" value="1"/>
</dbReference>
<evidence type="ECO:0000313" key="2">
    <source>
        <dbReference type="Proteomes" id="UP000243426"/>
    </source>
</evidence>
<name>A0A1H1NVR4_9GAMM</name>
<dbReference type="Proteomes" id="UP000243426">
    <property type="component" value="Chromosome I"/>
</dbReference>
<dbReference type="OrthoDB" id="6010489at2"/>
<evidence type="ECO:0000313" key="1">
    <source>
        <dbReference type="EMBL" id="SDS03034.1"/>
    </source>
</evidence>
<protein>
    <submittedName>
        <fullName evidence="1">Phage terminase, small subunit, putative, P27 family</fullName>
    </submittedName>
</protein>
<dbReference type="Pfam" id="PF05119">
    <property type="entry name" value="Terminase_4"/>
    <property type="match status" value="1"/>
</dbReference>
<dbReference type="AlphaFoldDB" id="A0A1H1NVR4"/>
<dbReference type="RefSeq" id="WP_090272332.1">
    <property type="nucleotide sequence ID" value="NZ_LT629748.1"/>
</dbReference>
<proteinExistence type="predicted"/>
<keyword evidence="2" id="KW-1185">Reference proteome</keyword>
<dbReference type="EMBL" id="LT629748">
    <property type="protein sequence ID" value="SDS03034.1"/>
    <property type="molecule type" value="Genomic_DNA"/>
</dbReference>
<dbReference type="STRING" id="797277.SAMN05216198_1024"/>
<gene>
    <name evidence="1" type="ORF">SAMN05216198_1024</name>
</gene>
<dbReference type="InterPro" id="IPR006448">
    <property type="entry name" value="Phage_term_ssu_P27"/>
</dbReference>